<comment type="caution">
    <text evidence="1">The sequence shown here is derived from an EMBL/GenBank/DDBJ whole genome shotgun (WGS) entry which is preliminary data.</text>
</comment>
<dbReference type="EMBL" id="QREI01000001">
    <property type="protein sequence ID" value="REE27687.1"/>
    <property type="molecule type" value="Genomic_DNA"/>
</dbReference>
<dbReference type="AlphaFoldDB" id="A0A3D9N445"/>
<accession>A0A3D9N445</accession>
<gene>
    <name evidence="1" type="ORF">DFQ09_101522</name>
</gene>
<protein>
    <submittedName>
        <fullName evidence="1">Uncharacterized protein</fullName>
    </submittedName>
</protein>
<organism evidence="1 2">
    <name type="scientific">Winogradskyella pacifica</name>
    <dbReference type="NCBI Taxonomy" id="664642"/>
    <lineage>
        <taxon>Bacteria</taxon>
        <taxon>Pseudomonadati</taxon>
        <taxon>Bacteroidota</taxon>
        <taxon>Flavobacteriia</taxon>
        <taxon>Flavobacteriales</taxon>
        <taxon>Flavobacteriaceae</taxon>
        <taxon>Winogradskyella</taxon>
    </lineage>
</organism>
<name>A0A3D9N445_9FLAO</name>
<reference evidence="1 2" key="1">
    <citation type="submission" date="2018-07" db="EMBL/GenBank/DDBJ databases">
        <title>Genomic Encyclopedia of Type Strains, Phase III (KMG-III): the genomes of soil and plant-associated and newly described type strains.</title>
        <authorList>
            <person name="Whitman W."/>
        </authorList>
    </citation>
    <scope>NUCLEOTIDE SEQUENCE [LARGE SCALE GENOMIC DNA]</scope>
    <source>
        <strain evidence="1 2">CECT 7948</strain>
    </source>
</reference>
<dbReference type="Proteomes" id="UP000256919">
    <property type="component" value="Unassembled WGS sequence"/>
</dbReference>
<evidence type="ECO:0000313" key="2">
    <source>
        <dbReference type="Proteomes" id="UP000256919"/>
    </source>
</evidence>
<evidence type="ECO:0000313" key="1">
    <source>
        <dbReference type="EMBL" id="REE27687.1"/>
    </source>
</evidence>
<proteinExistence type="predicted"/>
<keyword evidence="2" id="KW-1185">Reference proteome</keyword>
<sequence>MFIQRTTYSLFLILFLVFSSNIIFGQNSSTINFSYKMPNIKTRNGVNKEHYKLLRQKIEGSYNERGKLKVGLNFSPSQTPFEIIPSIEIVDEKNAGDIQTVKVVKVAVYLTITEAENQTLFNQFKTTVIVTDKDLDKAIAKAILQIKTSDSKFRSFFTKAETNILAYYENNCAKIIKSANTYIERKEYNKAYGLLKYIPENISCFADAERLITKIYTDNKDDNCKKILEQARNQKAYKDYPSTLYSLVFIDSDSSCYPEAIKMVQDVKLLMDKEDAKEHMQTLEERKAKFSKMSDLEKIRMLAAQARILNLDFIEE</sequence>